<comment type="similarity">
    <text evidence="3">Belongs to the RFT1 family.</text>
</comment>
<evidence type="ECO:0000256" key="6">
    <source>
        <dbReference type="ARBA" id="ARBA00022989"/>
    </source>
</evidence>
<evidence type="ECO:0000256" key="1">
    <source>
        <dbReference type="ARBA" id="ARBA00004477"/>
    </source>
</evidence>
<comment type="caution">
    <text evidence="12">The sequence shown here is derived from an EMBL/GenBank/DDBJ whole genome shotgun (WGS) entry which is preliminary data.</text>
</comment>
<feature type="compositionally biased region" description="Basic and acidic residues" evidence="10">
    <location>
        <begin position="1186"/>
        <end position="1198"/>
    </location>
</feature>
<dbReference type="EMBL" id="MIGC01001376">
    <property type="protein sequence ID" value="PHJ22983.1"/>
    <property type="molecule type" value="Genomic_DNA"/>
</dbReference>
<feature type="transmembrane region" description="Helical" evidence="11">
    <location>
        <begin position="303"/>
        <end position="325"/>
    </location>
</feature>
<feature type="region of interest" description="Disordered" evidence="10">
    <location>
        <begin position="721"/>
        <end position="744"/>
    </location>
</feature>
<evidence type="ECO:0000256" key="4">
    <source>
        <dbReference type="ARBA" id="ARBA00022692"/>
    </source>
</evidence>
<keyword evidence="4 11" id="KW-0812">Transmembrane</keyword>
<dbReference type="InterPro" id="IPR007594">
    <property type="entry name" value="RFT1"/>
</dbReference>
<feature type="region of interest" description="Disordered" evidence="10">
    <location>
        <begin position="1359"/>
        <end position="1389"/>
    </location>
</feature>
<feature type="compositionally biased region" description="Basic and acidic residues" evidence="10">
    <location>
        <begin position="1291"/>
        <end position="1305"/>
    </location>
</feature>
<proteinExistence type="inferred from homology"/>
<evidence type="ECO:0000313" key="12">
    <source>
        <dbReference type="EMBL" id="PHJ22983.1"/>
    </source>
</evidence>
<organism evidence="12 13">
    <name type="scientific">Cystoisospora suis</name>
    <dbReference type="NCBI Taxonomy" id="483139"/>
    <lineage>
        <taxon>Eukaryota</taxon>
        <taxon>Sar</taxon>
        <taxon>Alveolata</taxon>
        <taxon>Apicomplexa</taxon>
        <taxon>Conoidasida</taxon>
        <taxon>Coccidia</taxon>
        <taxon>Eucoccidiorida</taxon>
        <taxon>Eimeriorina</taxon>
        <taxon>Sarcocystidae</taxon>
        <taxon>Cystoisospora</taxon>
    </lineage>
</organism>
<protein>
    <recommendedName>
        <fullName evidence="8">Man(5)GlcNAc(2)-PP-dolichol translocation protein RFT1</fullName>
    </recommendedName>
</protein>
<comment type="subcellular location">
    <subcellularLocation>
        <location evidence="1">Endoplasmic reticulum membrane</location>
        <topology evidence="1">Multi-pass membrane protein</topology>
    </subcellularLocation>
</comment>
<gene>
    <name evidence="12" type="ORF">CSUI_003166</name>
</gene>
<dbReference type="PANTHER" id="PTHR13117:SF5">
    <property type="entry name" value="PROTEIN RFT1 HOMOLOG"/>
    <property type="match status" value="1"/>
</dbReference>
<feature type="region of interest" description="Disordered" evidence="10">
    <location>
        <begin position="567"/>
        <end position="591"/>
    </location>
</feature>
<dbReference type="GO" id="GO:0006488">
    <property type="term" value="P:dolichol-linked oligosaccharide biosynthetic process"/>
    <property type="evidence" value="ECO:0007669"/>
    <property type="project" value="InterPro"/>
</dbReference>
<reference evidence="12 13" key="1">
    <citation type="journal article" date="2017" name="Int. J. Parasitol.">
        <title>The genome of the protozoan parasite Cystoisospora suis and a reverse vaccinology approach to identify vaccine candidates.</title>
        <authorList>
            <person name="Palmieri N."/>
            <person name="Shrestha A."/>
            <person name="Ruttkowski B."/>
            <person name="Beck T."/>
            <person name="Vogl C."/>
            <person name="Tomley F."/>
            <person name="Blake D.P."/>
            <person name="Joachim A."/>
        </authorList>
    </citation>
    <scope>NUCLEOTIDE SEQUENCE [LARGE SCALE GENOMIC DNA]</scope>
    <source>
        <strain evidence="12 13">Wien I</strain>
    </source>
</reference>
<feature type="region of interest" description="Disordered" evidence="10">
    <location>
        <begin position="1"/>
        <end position="35"/>
    </location>
</feature>
<evidence type="ECO:0000313" key="13">
    <source>
        <dbReference type="Proteomes" id="UP000221165"/>
    </source>
</evidence>
<dbReference type="GO" id="GO:0034203">
    <property type="term" value="P:glycolipid translocation"/>
    <property type="evidence" value="ECO:0007669"/>
    <property type="project" value="TreeGrafter"/>
</dbReference>
<dbReference type="Proteomes" id="UP000221165">
    <property type="component" value="Unassembled WGS sequence"/>
</dbReference>
<evidence type="ECO:0000256" key="7">
    <source>
        <dbReference type="ARBA" id="ARBA00023136"/>
    </source>
</evidence>
<accession>A0A2C6L6G6</accession>
<dbReference type="OrthoDB" id="348760at2759"/>
<evidence type="ECO:0000256" key="2">
    <source>
        <dbReference type="ARBA" id="ARBA00004922"/>
    </source>
</evidence>
<keyword evidence="6 11" id="KW-1133">Transmembrane helix</keyword>
<feature type="region of interest" description="Disordered" evidence="10">
    <location>
        <begin position="130"/>
        <end position="152"/>
    </location>
</feature>
<dbReference type="VEuPathDB" id="ToxoDB:CSUI_003166"/>
<evidence type="ECO:0000256" key="5">
    <source>
        <dbReference type="ARBA" id="ARBA00022824"/>
    </source>
</evidence>
<dbReference type="RefSeq" id="XP_067924660.1">
    <property type="nucleotide sequence ID" value="XM_068063364.1"/>
</dbReference>
<dbReference type="GeneID" id="94426575"/>
<evidence type="ECO:0000256" key="11">
    <source>
        <dbReference type="SAM" id="Phobius"/>
    </source>
</evidence>
<feature type="compositionally biased region" description="Basic and acidic residues" evidence="10">
    <location>
        <begin position="721"/>
        <end position="736"/>
    </location>
</feature>
<dbReference type="GO" id="GO:0005789">
    <property type="term" value="C:endoplasmic reticulum membrane"/>
    <property type="evidence" value="ECO:0007669"/>
    <property type="project" value="UniProtKB-SubCell"/>
</dbReference>
<feature type="compositionally biased region" description="Basic and acidic residues" evidence="10">
    <location>
        <begin position="1372"/>
        <end position="1385"/>
    </location>
</feature>
<feature type="compositionally biased region" description="Basic and acidic residues" evidence="10">
    <location>
        <begin position="567"/>
        <end position="588"/>
    </location>
</feature>
<feature type="compositionally biased region" description="Basic and acidic residues" evidence="10">
    <location>
        <begin position="1134"/>
        <end position="1148"/>
    </location>
</feature>
<keyword evidence="7 11" id="KW-0472">Membrane</keyword>
<comment type="function">
    <text evidence="9">Intramembrane glycolipid transporter that operates in the biosynthetic pathway of dolichol-linked oligosaccharides, the glycan precursors employed in protein asparagine (N)-glycosylation. The sequential addition of sugars to dolichol pyrophosphate produces dolichol-linked oligosaccharides containing fourteen sugars, including two GlcNAcs, nine mannoses and three glucoses. Once assembled, the oligosaccharide is transferred from the lipid to nascent proteins by oligosaccharyltransferases. The assembly of dolichol-linked oligosaccharides begins on the cytosolic side of the endoplasmic reticulum membrane and finishes in its lumen. RFT1 could mediate the translocation of the cytosolically oriented intermediate DolPP-GlcNAc2Man5, produced by ALG11, into the ER lumen where dolichol-linked oligosaccharides assembly continues. However, the intramembrane lipid transporter activity could not be confirmed in vitro.</text>
</comment>
<evidence type="ECO:0000256" key="8">
    <source>
        <dbReference type="ARBA" id="ARBA00044793"/>
    </source>
</evidence>
<evidence type="ECO:0000256" key="9">
    <source>
        <dbReference type="ARBA" id="ARBA00045912"/>
    </source>
</evidence>
<feature type="region of interest" description="Disordered" evidence="10">
    <location>
        <begin position="1186"/>
        <end position="1213"/>
    </location>
</feature>
<sequence length="1454" mass="165062">MAEDIMGRRTRLKEKKSQFVSPRTHDETHSLPHVPPAVDTPEVSPCHHLQGLALSPFLFQLSSKLLSVGSSILLSRCFGLPSEILAIALFYLPTLQSSSLFVLREAARRTAFRIPSSKLKKEDTSSERGEFLVRRGREKEEEGEQDRSGIKRSVDILQPLDSPLIKKRYLSSPARLHSYSRHHPQLEFDSLDGWVDSTEATRQHETQKEEEEILHNPIPFPEYKPTEDQEKQVTCFSQSKVPDRSLPLRAFRHVPPSIERPNCYDRKPFLSSSPFSPRSRSSFVSPSCDLFSRDENLRSSLNLSYLGFLFSSILVLFLGIIWLSVHPTLQTERESKTSEGLLSKTVTTDGSSPHEELEAYAFLWSYRIAVLLFILATLIEASCEPLLISLLLSPSSLSDPALHKKSPSLSYDLVSKEKSFSKEEEEKEERREVSTGREQFFSYAGVYPCLSEEASVSRGDLLGCHRKSNKTDKTGYGETVRDEEKENRQRKDSETLRIGERDRPREEEENSRCIDRTNKRASTYRAMAEAASVTTRLLCILALITLQHFLKTFFLFPSDQEEEKKTLTHLDRREGEGRERNEQVEEKSVTSSYPLCNDQDFASSSSSSFSSFSPCRSSSSSRRLFRSSKIDDDSSVFTSCRGQEGGELHSGVHTQHSSCVHPVSPLLLPFQEATRAAFSSESWVIEVGKLLCVQPLLAFGMAQVTYSLVWMVVLGRASRDLHRGGEEEEDRGKERGGFGSPNLSFRQHFRNIQGRKDFEFRRQTTGEGVRREGEMKGHKEEEEESCAYEKSLKKESFVMFIWHFHRKAFEKLWGDLRGHRELLIGEKRKESGRGEKKKWVDMKSYVSSFRQLISLFVSFLSLCCSSLLASLFSFRFACGHHAAPPSRSSSSSSLWNEASSTRDGKVRSFFSSSYLSLHSPSSLNLPGMRRSSSERRIFHLDSRGTLPLSNPSPSSQRKKQGRKLFPRLSHMKAFPSRVHTEVARIERVLLAEEHRRLLRVNLGVMAQKFVAIEGEKFLLLSLLDSRAAGEYVFVSSAASILCRLLFAPIEEEAFNAFCSARQFEMTEREEGVMERDIQSFSSVEKDEEEKEKEKKKCKLMILGQQARGRDDMVKKIQSIEEERLKGEEEEEEKGGDYEKVSSLGRQEREIVDQGQNTWMKEPMLMYDGGRALERQKKQEEERRELIRNWGDKEKREGDGTSLHTGDDPGVDDVRKDDEVYVHRGGSDLIMCQEGNIRQDGLRWRKPRGEEGGKSSMARQFDCLQVDPQVHHPANCFSHLPNGGRRTTTPPLHEKKENRRCGREEEQQQPTAAPHPLLARTFNGDEEAVAGSPRAVRGDSSLCASSRGAKRRQIQTVYSRAERSSTLHTFPATRHEKGDRERERSLPDIPDVSMKSQSSVVWSKSLPLLRLLLLIEGTIGLVAATQGPIFARAALRLVYGPRWGNEPGAVAALQV</sequence>
<comment type="pathway">
    <text evidence="2">Protein modification; protein glycosylation.</text>
</comment>
<feature type="region of interest" description="Disordered" evidence="10">
    <location>
        <begin position="1120"/>
        <end position="1148"/>
    </location>
</feature>
<evidence type="ECO:0000256" key="10">
    <source>
        <dbReference type="SAM" id="MobiDB-lite"/>
    </source>
</evidence>
<feature type="region of interest" description="Disordered" evidence="10">
    <location>
        <begin position="1274"/>
        <end position="1314"/>
    </location>
</feature>
<dbReference type="PANTHER" id="PTHR13117">
    <property type="entry name" value="ENDOPLASMIC RETICULUM MULTISPAN TRANSMEMBRANE PROTEIN-RELATED"/>
    <property type="match status" value="1"/>
</dbReference>
<name>A0A2C6L6G6_9APIC</name>
<evidence type="ECO:0000256" key="3">
    <source>
        <dbReference type="ARBA" id="ARBA00010288"/>
    </source>
</evidence>
<feature type="region of interest" description="Disordered" evidence="10">
    <location>
        <begin position="471"/>
        <end position="514"/>
    </location>
</feature>
<keyword evidence="5" id="KW-0256">Endoplasmic reticulum</keyword>
<keyword evidence="13" id="KW-1185">Reference proteome</keyword>